<reference evidence="1 2" key="1">
    <citation type="journal article" date="2024" name="J Genomics">
        <title>Draft genome sequencing and assembly of Favolaschia claudopus CIRM-BRFM 2984 isolated from oak limbs.</title>
        <authorList>
            <person name="Navarro D."/>
            <person name="Drula E."/>
            <person name="Chaduli D."/>
            <person name="Cazenave R."/>
            <person name="Ahrendt S."/>
            <person name="Wang J."/>
            <person name="Lipzen A."/>
            <person name="Daum C."/>
            <person name="Barry K."/>
            <person name="Grigoriev I.V."/>
            <person name="Favel A."/>
            <person name="Rosso M.N."/>
            <person name="Martin F."/>
        </authorList>
    </citation>
    <scope>NUCLEOTIDE SEQUENCE [LARGE SCALE GENOMIC DNA]</scope>
    <source>
        <strain evidence="1 2">CIRM-BRFM 2984</strain>
    </source>
</reference>
<comment type="caution">
    <text evidence="1">The sequence shown here is derived from an EMBL/GenBank/DDBJ whole genome shotgun (WGS) entry which is preliminary data.</text>
</comment>
<proteinExistence type="predicted"/>
<dbReference type="AlphaFoldDB" id="A0AAW0A8E7"/>
<evidence type="ECO:0000313" key="2">
    <source>
        <dbReference type="Proteomes" id="UP001362999"/>
    </source>
</evidence>
<protein>
    <submittedName>
        <fullName evidence="1">Uncharacterized protein</fullName>
    </submittedName>
</protein>
<dbReference type="Proteomes" id="UP001362999">
    <property type="component" value="Unassembled WGS sequence"/>
</dbReference>
<accession>A0AAW0A8E7</accession>
<sequence>MAVHSFQHPRLTVSLSLGHKYNGWYLIFAKPYRTADSREISRLDASWTIQIRLVLLAEHQLAHYCENCGRWEVAGDNALRWFMVHSDRLPRYICPACHARDWFGARLLRSLKRLSHKIFC</sequence>
<organism evidence="1 2">
    <name type="scientific">Favolaschia claudopus</name>
    <dbReference type="NCBI Taxonomy" id="2862362"/>
    <lineage>
        <taxon>Eukaryota</taxon>
        <taxon>Fungi</taxon>
        <taxon>Dikarya</taxon>
        <taxon>Basidiomycota</taxon>
        <taxon>Agaricomycotina</taxon>
        <taxon>Agaricomycetes</taxon>
        <taxon>Agaricomycetidae</taxon>
        <taxon>Agaricales</taxon>
        <taxon>Marasmiineae</taxon>
        <taxon>Mycenaceae</taxon>
        <taxon>Favolaschia</taxon>
    </lineage>
</organism>
<keyword evidence="2" id="KW-1185">Reference proteome</keyword>
<gene>
    <name evidence="1" type="ORF">R3P38DRAFT_3326598</name>
</gene>
<evidence type="ECO:0000313" key="1">
    <source>
        <dbReference type="EMBL" id="KAK7002472.1"/>
    </source>
</evidence>
<name>A0AAW0A8E7_9AGAR</name>
<dbReference type="EMBL" id="JAWWNJ010000079">
    <property type="protein sequence ID" value="KAK7002472.1"/>
    <property type="molecule type" value="Genomic_DNA"/>
</dbReference>